<dbReference type="eggNOG" id="COG1309">
    <property type="taxonomic scope" value="Bacteria"/>
</dbReference>
<sequence length="195" mass="21664">MSKAKLGRPRSEKSKEAILSATHALLSETMGTGLTIEAIARRAKVGKPTIYRWWPGVADIVLEVVLSQANASITVSTSDSLQETLGQFLRESMNAIVNWGGVHLRFLVAHAQKDEAFRDRFRDNFTAKRRAVLKSIFAQAMERGEIGSEQNVEILVDMVFGAMWYRLLIGHAPANETFADDLTEAIIRLVQNPPV</sequence>
<dbReference type="InterPro" id="IPR009057">
    <property type="entry name" value="Homeodomain-like_sf"/>
</dbReference>
<protein>
    <submittedName>
        <fullName evidence="6">Regulatory protein TetR</fullName>
    </submittedName>
</protein>
<dbReference type="PANTHER" id="PTHR30055:SF148">
    <property type="entry name" value="TETR-FAMILY TRANSCRIPTIONAL REGULATOR"/>
    <property type="match status" value="1"/>
</dbReference>
<feature type="domain" description="HTH tetR-type" evidence="5">
    <location>
        <begin position="12"/>
        <end position="72"/>
    </location>
</feature>
<proteinExistence type="predicted"/>
<dbReference type="Pfam" id="PF16859">
    <property type="entry name" value="TetR_C_11"/>
    <property type="match status" value="1"/>
</dbReference>
<evidence type="ECO:0000313" key="7">
    <source>
        <dbReference type="Proteomes" id="UP000002191"/>
    </source>
</evidence>
<dbReference type="OrthoDB" id="9796019at2"/>
<keyword evidence="1" id="KW-0805">Transcription regulation</keyword>
<dbReference type="GO" id="GO:0003700">
    <property type="term" value="F:DNA-binding transcription factor activity"/>
    <property type="evidence" value="ECO:0007669"/>
    <property type="project" value="TreeGrafter"/>
</dbReference>
<dbReference type="InterPro" id="IPR050109">
    <property type="entry name" value="HTH-type_TetR-like_transc_reg"/>
</dbReference>
<accession>E6VTI6</accession>
<dbReference type="SUPFAM" id="SSF48498">
    <property type="entry name" value="Tetracyclin repressor-like, C-terminal domain"/>
    <property type="match status" value="1"/>
</dbReference>
<dbReference type="SUPFAM" id="SSF46689">
    <property type="entry name" value="Homeodomain-like"/>
    <property type="match status" value="1"/>
</dbReference>
<dbReference type="EMBL" id="CP002431">
    <property type="protein sequence ID" value="ADU62163.1"/>
    <property type="molecule type" value="Genomic_DNA"/>
</dbReference>
<gene>
    <name evidence="6" type="ordered locus">Daes_1148</name>
</gene>
<dbReference type="Gene3D" id="1.10.357.10">
    <property type="entry name" value="Tetracycline Repressor, domain 2"/>
    <property type="match status" value="1"/>
</dbReference>
<evidence type="ECO:0000256" key="3">
    <source>
        <dbReference type="ARBA" id="ARBA00023163"/>
    </source>
</evidence>
<reference evidence="7" key="1">
    <citation type="submission" date="2010-12" db="EMBL/GenBank/DDBJ databases">
        <title>Complete sequence of Desulfovibrio aespoeensis Aspo-2.</title>
        <authorList>
            <consortium name="US DOE Joint Genome Institute"/>
            <person name="Lucas S."/>
            <person name="Copeland A."/>
            <person name="Lapidus A."/>
            <person name="Cheng J.-F."/>
            <person name="Goodwin L."/>
            <person name="Pitluck S."/>
            <person name="Chertkov O."/>
            <person name="Misra M."/>
            <person name="Detter J.C."/>
            <person name="Han C."/>
            <person name="Tapia R."/>
            <person name="Land M."/>
            <person name="Hauser L."/>
            <person name="Kyrpides N."/>
            <person name="Ivanova N."/>
            <person name="Ovchinnikova G."/>
            <person name="Pedersen K."/>
            <person name="Jagevall S."/>
            <person name="Hazen T."/>
            <person name="Woyke T."/>
        </authorList>
    </citation>
    <scope>NUCLEOTIDE SEQUENCE [LARGE SCALE GENOMIC DNA]</scope>
    <source>
        <strain evidence="7">ATCC 700646 / DSM 10631 / Aspo-2</strain>
    </source>
</reference>
<dbReference type="PROSITE" id="PS50977">
    <property type="entry name" value="HTH_TETR_2"/>
    <property type="match status" value="1"/>
</dbReference>
<keyword evidence="3" id="KW-0804">Transcription</keyword>
<evidence type="ECO:0000256" key="1">
    <source>
        <dbReference type="ARBA" id="ARBA00023015"/>
    </source>
</evidence>
<evidence type="ECO:0000259" key="5">
    <source>
        <dbReference type="PROSITE" id="PS50977"/>
    </source>
</evidence>
<dbReference type="InterPro" id="IPR011075">
    <property type="entry name" value="TetR_C"/>
</dbReference>
<dbReference type="Pfam" id="PF00440">
    <property type="entry name" value="TetR_N"/>
    <property type="match status" value="1"/>
</dbReference>
<dbReference type="RefSeq" id="WP_013514094.1">
    <property type="nucleotide sequence ID" value="NC_014844.1"/>
</dbReference>
<dbReference type="Gene3D" id="1.10.10.60">
    <property type="entry name" value="Homeodomain-like"/>
    <property type="match status" value="1"/>
</dbReference>
<dbReference type="STRING" id="643562.Daes_1148"/>
<dbReference type="KEGG" id="das:Daes_1148"/>
<evidence type="ECO:0000313" key="6">
    <source>
        <dbReference type="EMBL" id="ADU62163.1"/>
    </source>
</evidence>
<evidence type="ECO:0000256" key="4">
    <source>
        <dbReference type="PROSITE-ProRule" id="PRU00335"/>
    </source>
</evidence>
<dbReference type="AlphaFoldDB" id="E6VTI6"/>
<evidence type="ECO:0000256" key="2">
    <source>
        <dbReference type="ARBA" id="ARBA00023125"/>
    </source>
</evidence>
<keyword evidence="2 4" id="KW-0238">DNA-binding</keyword>
<dbReference type="Proteomes" id="UP000002191">
    <property type="component" value="Chromosome"/>
</dbReference>
<dbReference type="GO" id="GO:0000976">
    <property type="term" value="F:transcription cis-regulatory region binding"/>
    <property type="evidence" value="ECO:0007669"/>
    <property type="project" value="TreeGrafter"/>
</dbReference>
<keyword evidence="7" id="KW-1185">Reference proteome</keyword>
<feature type="DNA-binding region" description="H-T-H motif" evidence="4">
    <location>
        <begin position="35"/>
        <end position="54"/>
    </location>
</feature>
<organism evidence="6 7">
    <name type="scientific">Pseudodesulfovibrio aespoeensis (strain ATCC 700646 / DSM 10631 / Aspo-2)</name>
    <name type="common">Desulfovibrio aespoeensis</name>
    <dbReference type="NCBI Taxonomy" id="643562"/>
    <lineage>
        <taxon>Bacteria</taxon>
        <taxon>Pseudomonadati</taxon>
        <taxon>Thermodesulfobacteriota</taxon>
        <taxon>Desulfovibrionia</taxon>
        <taxon>Desulfovibrionales</taxon>
        <taxon>Desulfovibrionaceae</taxon>
    </lineage>
</organism>
<name>E6VTI6_PSEA9</name>
<reference evidence="6 7" key="2">
    <citation type="journal article" date="2014" name="Genome Announc.">
        <title>Complete Genome Sequence of the Subsurface, Mesophilic Sulfate-Reducing Bacterium Desulfovibrio aespoeensis Aspo-2.</title>
        <authorList>
            <person name="Pedersen K."/>
            <person name="Bengtsson A."/>
            <person name="Edlund J."/>
            <person name="Rabe L."/>
            <person name="Hazen T."/>
            <person name="Chakraborty R."/>
            <person name="Goodwin L."/>
            <person name="Shapiro N."/>
        </authorList>
    </citation>
    <scope>NUCLEOTIDE SEQUENCE [LARGE SCALE GENOMIC DNA]</scope>
    <source>
        <strain evidence="7">ATCC 700646 / DSM 10631 / Aspo-2</strain>
    </source>
</reference>
<dbReference type="InterPro" id="IPR036271">
    <property type="entry name" value="Tet_transcr_reg_TetR-rel_C_sf"/>
</dbReference>
<dbReference type="PANTHER" id="PTHR30055">
    <property type="entry name" value="HTH-TYPE TRANSCRIPTIONAL REGULATOR RUTR"/>
    <property type="match status" value="1"/>
</dbReference>
<dbReference type="HOGENOM" id="CLU_069356_25_6_7"/>
<dbReference type="InterPro" id="IPR001647">
    <property type="entry name" value="HTH_TetR"/>
</dbReference>